<dbReference type="EMBL" id="KQ976764">
    <property type="protein sequence ID" value="KYN08478.1"/>
    <property type="molecule type" value="Genomic_DNA"/>
</dbReference>
<name>A0A151IQP9_9HYME</name>
<evidence type="ECO:0000259" key="1">
    <source>
        <dbReference type="Pfam" id="PF08398"/>
    </source>
</evidence>
<dbReference type="Proteomes" id="UP000078542">
    <property type="component" value="Unassembled WGS sequence"/>
</dbReference>
<dbReference type="AlphaFoldDB" id="A0A151IQP9"/>
<dbReference type="Pfam" id="PF08398">
    <property type="entry name" value="Phospholip_A2_4"/>
    <property type="match status" value="1"/>
</dbReference>
<gene>
    <name evidence="2" type="ORF">ALC62_00538</name>
</gene>
<reference evidence="2 3" key="1">
    <citation type="submission" date="2016-03" db="EMBL/GenBank/DDBJ databases">
        <title>Cyphomyrmex costatus WGS genome.</title>
        <authorList>
            <person name="Nygaard S."/>
            <person name="Hu H."/>
            <person name="Boomsma J."/>
            <person name="Zhang G."/>
        </authorList>
    </citation>
    <scope>NUCLEOTIDE SEQUENCE [LARGE SCALE GENOMIC DNA]</scope>
    <source>
        <strain evidence="2">MS0001</strain>
        <tissue evidence="2">Whole body</tissue>
    </source>
</reference>
<evidence type="ECO:0000313" key="3">
    <source>
        <dbReference type="Proteomes" id="UP000078542"/>
    </source>
</evidence>
<sequence>MLLIVSDNCDVHGLTAEELEYVPKIILLREFKNYIDRLWDRLPEYIKADSEIQQHRRCLKHYNLPCCGLLNHAINALPIELHIPGYQFCGPGIRLVKRLARGDRGINPLDEACREHDIAYLRCKDLAKRHIADNILAEEARKRITAKDSTLGERAAATAVWATMKAKTKIGMGLKTNKKKSTKKRILPVAKHGGILPMLPLLGVVGSSNCRYDPTPQT</sequence>
<evidence type="ECO:0000313" key="2">
    <source>
        <dbReference type="EMBL" id="KYN08478.1"/>
    </source>
</evidence>
<organism evidence="2 3">
    <name type="scientific">Cyphomyrmex costatus</name>
    <dbReference type="NCBI Taxonomy" id="456900"/>
    <lineage>
        <taxon>Eukaryota</taxon>
        <taxon>Metazoa</taxon>
        <taxon>Ecdysozoa</taxon>
        <taxon>Arthropoda</taxon>
        <taxon>Hexapoda</taxon>
        <taxon>Insecta</taxon>
        <taxon>Pterygota</taxon>
        <taxon>Neoptera</taxon>
        <taxon>Endopterygota</taxon>
        <taxon>Hymenoptera</taxon>
        <taxon>Apocrita</taxon>
        <taxon>Aculeata</taxon>
        <taxon>Formicoidea</taxon>
        <taxon>Formicidae</taxon>
        <taxon>Myrmicinae</taxon>
        <taxon>Cyphomyrmex</taxon>
    </lineage>
</organism>
<dbReference type="InterPro" id="IPR013607">
    <property type="entry name" value="Phospholipase_A2-like"/>
</dbReference>
<protein>
    <recommendedName>
        <fullName evidence="1">Phospholipase A2-like domain-containing protein</fullName>
    </recommendedName>
</protein>
<keyword evidence="3" id="KW-1185">Reference proteome</keyword>
<accession>A0A151IQP9</accession>
<dbReference type="GO" id="GO:0005198">
    <property type="term" value="F:structural molecule activity"/>
    <property type="evidence" value="ECO:0007669"/>
    <property type="project" value="InterPro"/>
</dbReference>
<proteinExistence type="predicted"/>
<feature type="domain" description="Phospholipase A2-like" evidence="1">
    <location>
        <begin position="80"/>
        <end position="142"/>
    </location>
</feature>